<dbReference type="Proteomes" id="UP000196778">
    <property type="component" value="Unassembled WGS sequence"/>
</dbReference>
<dbReference type="EMBL" id="FUKR01000022">
    <property type="protein sequence ID" value="SJN24325.1"/>
    <property type="molecule type" value="Genomic_DNA"/>
</dbReference>
<proteinExistence type="predicted"/>
<organism evidence="1 2">
    <name type="scientific">Mycetocola reblochoni REB411</name>
    <dbReference type="NCBI Taxonomy" id="1255698"/>
    <lineage>
        <taxon>Bacteria</taxon>
        <taxon>Bacillati</taxon>
        <taxon>Actinomycetota</taxon>
        <taxon>Actinomycetes</taxon>
        <taxon>Micrococcales</taxon>
        <taxon>Microbacteriaceae</taxon>
        <taxon>Mycetocola</taxon>
    </lineage>
</organism>
<dbReference type="AlphaFoldDB" id="A0A1R4IXM9"/>
<gene>
    <name evidence="1" type="ORF">FM119_04155</name>
</gene>
<sequence length="42" mass="4249">MALSGDSGSAGHRPLIGCGTAWGGSHGTPLSDWLACSHGRHF</sequence>
<accession>A0A1R4IXM9</accession>
<evidence type="ECO:0000313" key="1">
    <source>
        <dbReference type="EMBL" id="SJN24325.1"/>
    </source>
</evidence>
<evidence type="ECO:0000313" key="2">
    <source>
        <dbReference type="Proteomes" id="UP000196778"/>
    </source>
</evidence>
<name>A0A1R4IXM9_9MICO</name>
<reference evidence="2" key="1">
    <citation type="submission" date="2017-02" db="EMBL/GenBank/DDBJ databases">
        <authorList>
            <person name="Dridi B."/>
        </authorList>
    </citation>
    <scope>NUCLEOTIDE SEQUENCE [LARGE SCALE GENOMIC DNA]</scope>
    <source>
        <strain evidence="2">EB411</strain>
    </source>
</reference>
<keyword evidence="2" id="KW-1185">Reference proteome</keyword>
<protein>
    <submittedName>
        <fullName evidence="1">Uncharacterized protein</fullName>
    </submittedName>
</protein>